<reference evidence="3 4" key="1">
    <citation type="submission" date="2016-10" db="EMBL/GenBank/DDBJ databases">
        <authorList>
            <person name="de Groot N.N."/>
        </authorList>
    </citation>
    <scope>NUCLEOTIDE SEQUENCE [LARGE SCALE GENOMIC DNA]</scope>
    <source>
        <strain evidence="3 4">DSM 19981</strain>
    </source>
</reference>
<feature type="transmembrane region" description="Helical" evidence="2">
    <location>
        <begin position="202"/>
        <end position="224"/>
    </location>
</feature>
<dbReference type="EMBL" id="FOSQ01000007">
    <property type="protein sequence ID" value="SFK78575.1"/>
    <property type="molecule type" value="Genomic_DNA"/>
</dbReference>
<feature type="region of interest" description="Disordered" evidence="1">
    <location>
        <begin position="307"/>
        <end position="341"/>
    </location>
</feature>
<evidence type="ECO:0000313" key="3">
    <source>
        <dbReference type="EMBL" id="SFK78575.1"/>
    </source>
</evidence>
<evidence type="ECO:0000256" key="2">
    <source>
        <dbReference type="SAM" id="Phobius"/>
    </source>
</evidence>
<keyword evidence="2" id="KW-0812">Transmembrane</keyword>
<feature type="transmembrane region" description="Helical" evidence="2">
    <location>
        <begin position="236"/>
        <end position="264"/>
    </location>
</feature>
<keyword evidence="2" id="KW-1133">Transmembrane helix</keyword>
<feature type="compositionally biased region" description="Low complexity" evidence="1">
    <location>
        <begin position="1"/>
        <end position="16"/>
    </location>
</feature>
<evidence type="ECO:0000313" key="4">
    <source>
        <dbReference type="Proteomes" id="UP000199473"/>
    </source>
</evidence>
<evidence type="ECO:0000256" key="1">
    <source>
        <dbReference type="SAM" id="MobiDB-lite"/>
    </source>
</evidence>
<sequence length="341" mass="36218">MPPDGTTATQEAASASETEHRTALPAGSGGAAPDAVDLAALPPADTAFDDFERFKDELFSLVERPGSIRSSEPLSPAWSFRRLLRGHRDEDASYSELVAHYAALWPLLEQPENRRYSAQTLLGLEFLKTGRLQEASAIVNNVEFQISTPKALSYVMRGVGSFMRIGIILGFFVAYAALSISLFPGGTARITSLLQDIDPKAYSVLVAALSGMLGSIVSILLRIAEFESTRGRSKSFLELTGATLPLVGGAFGAVIAALLAANIVNISFGNVPGGNIWLYVVVGFLSGFSERFSRSFLNMAESRLAAAADRPPEGGPGGRAASSDAGANARINAANRPRRPR</sequence>
<dbReference type="RefSeq" id="WP_092961310.1">
    <property type="nucleotide sequence ID" value="NZ_FOSQ01000007.1"/>
</dbReference>
<dbReference type="STRING" id="1123062.SAMN02745775_107120"/>
<keyword evidence="2" id="KW-0472">Membrane</keyword>
<protein>
    <submittedName>
        <fullName evidence="3">Uncharacterized protein</fullName>
    </submittedName>
</protein>
<organism evidence="3 4">
    <name type="scientific">Falsiroseomonas stagni DSM 19981</name>
    <dbReference type="NCBI Taxonomy" id="1123062"/>
    <lineage>
        <taxon>Bacteria</taxon>
        <taxon>Pseudomonadati</taxon>
        <taxon>Pseudomonadota</taxon>
        <taxon>Alphaproteobacteria</taxon>
        <taxon>Acetobacterales</taxon>
        <taxon>Roseomonadaceae</taxon>
        <taxon>Falsiroseomonas</taxon>
    </lineage>
</organism>
<proteinExistence type="predicted"/>
<keyword evidence="4" id="KW-1185">Reference proteome</keyword>
<dbReference type="Proteomes" id="UP000199473">
    <property type="component" value="Unassembled WGS sequence"/>
</dbReference>
<dbReference type="OrthoDB" id="7060019at2"/>
<feature type="region of interest" description="Disordered" evidence="1">
    <location>
        <begin position="1"/>
        <end position="36"/>
    </location>
</feature>
<gene>
    <name evidence="3" type="ORF">SAMN02745775_107120</name>
</gene>
<accession>A0A1I4CCA3</accession>
<dbReference type="AlphaFoldDB" id="A0A1I4CCA3"/>
<name>A0A1I4CCA3_9PROT</name>
<feature type="compositionally biased region" description="Low complexity" evidence="1">
    <location>
        <begin position="319"/>
        <end position="335"/>
    </location>
</feature>
<feature type="transmembrane region" description="Helical" evidence="2">
    <location>
        <begin position="162"/>
        <end position="182"/>
    </location>
</feature>